<dbReference type="AlphaFoldDB" id="A0AB40BYD8"/>
<evidence type="ECO:0000313" key="8">
    <source>
        <dbReference type="Proteomes" id="UP001515500"/>
    </source>
</evidence>
<feature type="transmembrane region" description="Helical" evidence="6">
    <location>
        <begin position="291"/>
        <end position="310"/>
    </location>
</feature>
<feature type="transmembrane region" description="Helical" evidence="6">
    <location>
        <begin position="235"/>
        <end position="259"/>
    </location>
</feature>
<feature type="transmembrane region" description="Helical" evidence="6">
    <location>
        <begin position="202"/>
        <end position="223"/>
    </location>
</feature>
<dbReference type="GeneID" id="120269225"/>
<comment type="similarity">
    <text evidence="2 6">Belongs to the drug/metabolite transporter (DMT) superfamily. Plant drug/metabolite exporter (P-DME) (TC 2.A.7.4) family.</text>
</comment>
<feature type="transmembrane region" description="Helical" evidence="6">
    <location>
        <begin position="266"/>
        <end position="285"/>
    </location>
</feature>
<evidence type="ECO:0000313" key="9">
    <source>
        <dbReference type="RefSeq" id="XP_039132502.1"/>
    </source>
</evidence>
<evidence type="ECO:0000256" key="1">
    <source>
        <dbReference type="ARBA" id="ARBA00004141"/>
    </source>
</evidence>
<evidence type="ECO:0000256" key="2">
    <source>
        <dbReference type="ARBA" id="ARBA00007635"/>
    </source>
</evidence>
<name>A0AB40BYD8_DIOCR</name>
<protein>
    <recommendedName>
        <fullName evidence="6">WAT1-related protein</fullName>
    </recommendedName>
</protein>
<reference evidence="9" key="1">
    <citation type="submission" date="2025-08" db="UniProtKB">
        <authorList>
            <consortium name="RefSeq"/>
        </authorList>
    </citation>
    <scope>IDENTIFICATION</scope>
</reference>
<feature type="transmembrane region" description="Helical" evidence="6">
    <location>
        <begin position="172"/>
        <end position="190"/>
    </location>
</feature>
<dbReference type="SUPFAM" id="SSF103481">
    <property type="entry name" value="Multidrug resistance efflux transporter EmrE"/>
    <property type="match status" value="2"/>
</dbReference>
<evidence type="ECO:0000256" key="3">
    <source>
        <dbReference type="ARBA" id="ARBA00022692"/>
    </source>
</evidence>
<evidence type="ECO:0000256" key="4">
    <source>
        <dbReference type="ARBA" id="ARBA00022989"/>
    </source>
</evidence>
<proteinExistence type="inferred from homology"/>
<comment type="subcellular location">
    <subcellularLocation>
        <location evidence="1 6">Membrane</location>
        <topology evidence="1 6">Multi-pass membrane protein</topology>
    </subcellularLocation>
</comment>
<feature type="domain" description="EamA" evidence="7">
    <location>
        <begin position="15"/>
        <end position="141"/>
    </location>
</feature>
<evidence type="ECO:0000259" key="7">
    <source>
        <dbReference type="Pfam" id="PF00892"/>
    </source>
</evidence>
<dbReference type="InterPro" id="IPR037185">
    <property type="entry name" value="EmrE-like"/>
</dbReference>
<evidence type="ECO:0000256" key="6">
    <source>
        <dbReference type="RuleBase" id="RU363077"/>
    </source>
</evidence>
<dbReference type="InterPro" id="IPR000620">
    <property type="entry name" value="EamA_dom"/>
</dbReference>
<keyword evidence="3 6" id="KW-0812">Transmembrane</keyword>
<keyword evidence="8" id="KW-1185">Reference proteome</keyword>
<feature type="domain" description="EamA" evidence="7">
    <location>
        <begin position="173"/>
        <end position="310"/>
    </location>
</feature>
<feature type="transmembrane region" description="Helical" evidence="6">
    <location>
        <begin position="72"/>
        <end position="90"/>
    </location>
</feature>
<sequence length="368" mass="40759">MGRWRFEEYKPELSMFALQWIYAINALLAKSVLTQGMNPMVYTVYRQAMATLVLAPITLLKRRNQEALGVKGFTVVFMAALIGSTLNQFAYYQGLKLASSTLASAVGNLTPVITFVMAVSIGLEKVEIRSIRSMAKIFGTITCVGGAVSMAVFKGPKILNFELHSKWEDLMIGFLFLIASNCCGSIWLILQGLICKSYLDPLSLATWMCFLSTILSAILTVFVEPSLSIWKINSRFQWFCCLYTGVMGSALTVSVQAWCISKRGPLFSAMFSPLCTVIITILASVLLREELYTGSLAGIVAVITGLYMVLWGKAKDINEEGELNLTEDSPRTTVAVVKHWQDCESNLAEPLLDGRTNHESQMKEEETK</sequence>
<dbReference type="GO" id="GO:0016020">
    <property type="term" value="C:membrane"/>
    <property type="evidence" value="ECO:0007669"/>
    <property type="project" value="UniProtKB-SubCell"/>
</dbReference>
<keyword evidence="4 6" id="KW-1133">Transmembrane helix</keyword>
<organism evidence="8 9">
    <name type="scientific">Dioscorea cayennensis subsp. rotundata</name>
    <name type="common">White Guinea yam</name>
    <name type="synonym">Dioscorea rotundata</name>
    <dbReference type="NCBI Taxonomy" id="55577"/>
    <lineage>
        <taxon>Eukaryota</taxon>
        <taxon>Viridiplantae</taxon>
        <taxon>Streptophyta</taxon>
        <taxon>Embryophyta</taxon>
        <taxon>Tracheophyta</taxon>
        <taxon>Spermatophyta</taxon>
        <taxon>Magnoliopsida</taxon>
        <taxon>Liliopsida</taxon>
        <taxon>Dioscoreales</taxon>
        <taxon>Dioscoreaceae</taxon>
        <taxon>Dioscorea</taxon>
    </lineage>
</organism>
<feature type="transmembrane region" description="Helical" evidence="6">
    <location>
        <begin position="102"/>
        <end position="123"/>
    </location>
</feature>
<dbReference type="InterPro" id="IPR030184">
    <property type="entry name" value="WAT1-related"/>
</dbReference>
<dbReference type="Proteomes" id="UP001515500">
    <property type="component" value="Chromosome 9"/>
</dbReference>
<accession>A0AB40BYD8</accession>
<dbReference type="PANTHER" id="PTHR31218">
    <property type="entry name" value="WAT1-RELATED PROTEIN"/>
    <property type="match status" value="1"/>
</dbReference>
<dbReference type="GO" id="GO:0022857">
    <property type="term" value="F:transmembrane transporter activity"/>
    <property type="evidence" value="ECO:0007669"/>
    <property type="project" value="InterPro"/>
</dbReference>
<dbReference type="Pfam" id="PF00892">
    <property type="entry name" value="EamA"/>
    <property type="match status" value="2"/>
</dbReference>
<feature type="transmembrane region" description="Helical" evidence="6">
    <location>
        <begin position="135"/>
        <end position="152"/>
    </location>
</feature>
<keyword evidence="5 6" id="KW-0472">Membrane</keyword>
<evidence type="ECO:0000256" key="5">
    <source>
        <dbReference type="ARBA" id="ARBA00023136"/>
    </source>
</evidence>
<dbReference type="RefSeq" id="XP_039132502.1">
    <property type="nucleotide sequence ID" value="XM_039276568.1"/>
</dbReference>
<gene>
    <name evidence="9" type="primary">LOC120269225</name>
</gene>